<accession>A0A523UR03</accession>
<evidence type="ECO:0000256" key="2">
    <source>
        <dbReference type="SAM" id="Phobius"/>
    </source>
</evidence>
<dbReference type="InterPro" id="IPR013783">
    <property type="entry name" value="Ig-like_fold"/>
</dbReference>
<evidence type="ECO:0000256" key="1">
    <source>
        <dbReference type="SAM" id="MobiDB-lite"/>
    </source>
</evidence>
<keyword evidence="2" id="KW-0812">Transmembrane</keyword>
<protein>
    <recommendedName>
        <fullName evidence="3">Fibronectin type-III domain-containing protein</fullName>
    </recommendedName>
</protein>
<evidence type="ECO:0000313" key="4">
    <source>
        <dbReference type="EMBL" id="TET44968.1"/>
    </source>
</evidence>
<feature type="domain" description="Fibronectin type-III" evidence="3">
    <location>
        <begin position="36"/>
        <end position="136"/>
    </location>
</feature>
<keyword evidence="2" id="KW-0472">Membrane</keyword>
<dbReference type="SMART" id="SM00060">
    <property type="entry name" value="FN3"/>
    <property type="match status" value="1"/>
</dbReference>
<dbReference type="InterPro" id="IPR036116">
    <property type="entry name" value="FN3_sf"/>
</dbReference>
<feature type="region of interest" description="Disordered" evidence="1">
    <location>
        <begin position="28"/>
        <end position="49"/>
    </location>
</feature>
<organism evidence="4 5">
    <name type="scientific">candidate division TA06 bacterium</name>
    <dbReference type="NCBI Taxonomy" id="2250710"/>
    <lineage>
        <taxon>Bacteria</taxon>
        <taxon>Bacteria division TA06</taxon>
    </lineage>
</organism>
<reference evidence="4 5" key="1">
    <citation type="submission" date="2019-03" db="EMBL/GenBank/DDBJ databases">
        <title>Metabolic potential of uncultured bacteria and archaea associated with petroleum seepage in deep-sea sediments.</title>
        <authorList>
            <person name="Dong X."/>
            <person name="Hubert C."/>
        </authorList>
    </citation>
    <scope>NUCLEOTIDE SEQUENCE [LARGE SCALE GENOMIC DNA]</scope>
    <source>
        <strain evidence="4">E44_bin18</strain>
    </source>
</reference>
<dbReference type="AlphaFoldDB" id="A0A523UR03"/>
<comment type="caution">
    <text evidence="4">The sequence shown here is derived from an EMBL/GenBank/DDBJ whole genome shotgun (WGS) entry which is preliminary data.</text>
</comment>
<feature type="transmembrane region" description="Helical" evidence="2">
    <location>
        <begin position="143"/>
        <end position="161"/>
    </location>
</feature>
<evidence type="ECO:0000259" key="3">
    <source>
        <dbReference type="PROSITE" id="PS50853"/>
    </source>
</evidence>
<evidence type="ECO:0000313" key="5">
    <source>
        <dbReference type="Proteomes" id="UP000315525"/>
    </source>
</evidence>
<feature type="transmembrane region" description="Helical" evidence="2">
    <location>
        <begin position="365"/>
        <end position="388"/>
    </location>
</feature>
<proteinExistence type="predicted"/>
<gene>
    <name evidence="4" type="ORF">E3J62_08895</name>
</gene>
<dbReference type="Pfam" id="PF20539">
    <property type="entry name" value="DUF6754"/>
    <property type="match status" value="1"/>
</dbReference>
<keyword evidence="2" id="KW-1133">Transmembrane helix</keyword>
<name>A0A523UR03_UNCT6</name>
<sequence>MILVSLLSAAFLIGVIMVSVVPSSSQEIAVPGPPAPPTQVTARDTPSDGGGSITVHWQLSADDAEGGKVSGYGIYRSPDAENYEYIGYTVAGTEEFEDTEGVEDGNPYYYRVISKSREYGDSEFSTPSPVAFSRPQLFHLGRLNALIAIVIFVFLILYYVGSARKGKKLFIRRIAGLDAIDEAVGRATEMGKPILFVPGLSSMSDVATIAAINILGPVAKKVAEYETTIIVPNRNPIVATVTREVVKGAYLEAGRPDAFREDSVFFITTSQFAYTAAVDGIMVREKPATNLFLGMFFAESLILAETGASTGAIQIAGTDAVSQLPFFVTACDYTIIGEELYAASAYLSREPKLLGSLKAQDWGKVVILFFIIVGTVFGILKLPGFASIRNLFNV</sequence>
<dbReference type="PROSITE" id="PS50853">
    <property type="entry name" value="FN3"/>
    <property type="match status" value="1"/>
</dbReference>
<dbReference type="InterPro" id="IPR046642">
    <property type="entry name" value="DUF6754"/>
</dbReference>
<dbReference type="InterPro" id="IPR003961">
    <property type="entry name" value="FN3_dom"/>
</dbReference>
<dbReference type="SUPFAM" id="SSF49265">
    <property type="entry name" value="Fibronectin type III"/>
    <property type="match status" value="1"/>
</dbReference>
<dbReference type="Gene3D" id="2.60.40.10">
    <property type="entry name" value="Immunoglobulins"/>
    <property type="match status" value="1"/>
</dbReference>
<dbReference type="EMBL" id="SOJN01000101">
    <property type="protein sequence ID" value="TET44968.1"/>
    <property type="molecule type" value="Genomic_DNA"/>
</dbReference>
<dbReference type="Proteomes" id="UP000315525">
    <property type="component" value="Unassembled WGS sequence"/>
</dbReference>